<keyword evidence="1" id="KW-1133">Transmembrane helix</keyword>
<accession>A0ABZ1RF92</accession>
<dbReference type="EMBL" id="CP108057">
    <property type="protein sequence ID" value="WUO45475.1"/>
    <property type="molecule type" value="Genomic_DNA"/>
</dbReference>
<organism evidence="2 3">
    <name type="scientific">Streptomyces goshikiensis</name>
    <dbReference type="NCBI Taxonomy" id="1942"/>
    <lineage>
        <taxon>Bacteria</taxon>
        <taxon>Bacillati</taxon>
        <taxon>Actinomycetota</taxon>
        <taxon>Actinomycetes</taxon>
        <taxon>Kitasatosporales</taxon>
        <taxon>Streptomycetaceae</taxon>
        <taxon>Streptomyces</taxon>
    </lineage>
</organism>
<evidence type="ECO:0000313" key="3">
    <source>
        <dbReference type="Proteomes" id="UP001432075"/>
    </source>
</evidence>
<keyword evidence="1" id="KW-0472">Membrane</keyword>
<sequence length="41" mass="4487">MARPTYHAPARKPVEHHISPVTFTLLTSAPAVLAIVALRPR</sequence>
<protein>
    <submittedName>
        <fullName evidence="2">Uncharacterized protein</fullName>
    </submittedName>
</protein>
<evidence type="ECO:0000256" key="1">
    <source>
        <dbReference type="SAM" id="Phobius"/>
    </source>
</evidence>
<dbReference type="RefSeq" id="WP_256382841.1">
    <property type="nucleotide sequence ID" value="NZ_BMVE01000002.1"/>
</dbReference>
<reference evidence="2" key="1">
    <citation type="submission" date="2022-10" db="EMBL/GenBank/DDBJ databases">
        <title>The complete genomes of actinobacterial strains from the NBC collection.</title>
        <authorList>
            <person name="Joergensen T.S."/>
            <person name="Alvarez Arevalo M."/>
            <person name="Sterndorff E.B."/>
            <person name="Faurdal D."/>
            <person name="Vuksanovic O."/>
            <person name="Mourched A.-S."/>
            <person name="Charusanti P."/>
            <person name="Shaw S."/>
            <person name="Blin K."/>
            <person name="Weber T."/>
        </authorList>
    </citation>
    <scope>NUCLEOTIDE SEQUENCE</scope>
    <source>
        <strain evidence="2">NBC_00283</strain>
    </source>
</reference>
<gene>
    <name evidence="2" type="ORF">OHU17_06300</name>
</gene>
<dbReference type="Proteomes" id="UP001432075">
    <property type="component" value="Chromosome"/>
</dbReference>
<dbReference type="GeneID" id="91412825"/>
<feature type="transmembrane region" description="Helical" evidence="1">
    <location>
        <begin position="20"/>
        <end position="38"/>
    </location>
</feature>
<keyword evidence="1" id="KW-0812">Transmembrane</keyword>
<keyword evidence="3" id="KW-1185">Reference proteome</keyword>
<proteinExistence type="predicted"/>
<name>A0ABZ1RF92_9ACTN</name>
<evidence type="ECO:0000313" key="2">
    <source>
        <dbReference type="EMBL" id="WUO45475.1"/>
    </source>
</evidence>